<keyword evidence="2 5" id="KW-0812">Transmembrane</keyword>
<proteinExistence type="predicted"/>
<feature type="transmembrane region" description="Helical" evidence="5">
    <location>
        <begin position="65"/>
        <end position="85"/>
    </location>
</feature>
<evidence type="ECO:0000256" key="4">
    <source>
        <dbReference type="ARBA" id="ARBA00023136"/>
    </source>
</evidence>
<protein>
    <submittedName>
        <fullName evidence="7">Potassium/proton antiporter</fullName>
    </submittedName>
</protein>
<feature type="transmembrane region" description="Helical" evidence="5">
    <location>
        <begin position="197"/>
        <end position="216"/>
    </location>
</feature>
<evidence type="ECO:0000256" key="1">
    <source>
        <dbReference type="ARBA" id="ARBA00004141"/>
    </source>
</evidence>
<feature type="transmembrane region" description="Helical" evidence="5">
    <location>
        <begin position="307"/>
        <end position="326"/>
    </location>
</feature>
<feature type="transmembrane region" description="Helical" evidence="5">
    <location>
        <begin position="97"/>
        <end position="116"/>
    </location>
</feature>
<feature type="transmembrane region" description="Helical" evidence="5">
    <location>
        <begin position="363"/>
        <end position="386"/>
    </location>
</feature>
<feature type="transmembrane region" description="Helical" evidence="5">
    <location>
        <begin position="164"/>
        <end position="185"/>
    </location>
</feature>
<name>A0A0P1FWS3_THAGE</name>
<dbReference type="InterPro" id="IPR038770">
    <property type="entry name" value="Na+/solute_symporter_sf"/>
</dbReference>
<evidence type="ECO:0000256" key="5">
    <source>
        <dbReference type="SAM" id="Phobius"/>
    </source>
</evidence>
<organism evidence="7 8">
    <name type="scientific">Thalassovita gelatinovora</name>
    <name type="common">Thalassobius gelatinovorus</name>
    <dbReference type="NCBI Taxonomy" id="53501"/>
    <lineage>
        <taxon>Bacteria</taxon>
        <taxon>Pseudomonadati</taxon>
        <taxon>Pseudomonadota</taxon>
        <taxon>Alphaproteobacteria</taxon>
        <taxon>Rhodobacterales</taxon>
        <taxon>Roseobacteraceae</taxon>
        <taxon>Thalassovita</taxon>
    </lineage>
</organism>
<feature type="transmembrane region" description="Helical" evidence="5">
    <location>
        <begin position="228"/>
        <end position="257"/>
    </location>
</feature>
<keyword evidence="8" id="KW-1185">Reference proteome</keyword>
<sequence>MYAMNVNIAQTLMVLGMLFLAGLAADEIGRRTHLPRVTLLLSCGVLAGSAGLNLIPAAVQDWYEFLSAMALTMVAFLLGGGLTAAQITSNGRAIIRVSIAIVLTTVFCVAGGLWLIGIAPTLALSAGAIACATDPASTQDTIAQSGAKGRFPDTLRGIVAIDDAWGMIVFSLAVVVAEALQAGNVELAVLQDAAKEIGGALALGLVIGLPAATLTGRVRKGEPLQSEALGLVFLTAGVSMWLGVSFLLTGMVVGAVVANRAKHHDYAFHEIEHIQWPFMILFFILAGASLNLSHLAGIGWIGAGYVVLRILSRAIGGMIGGAWAGIPRWQRPWFGLALLPQAGVAVGMALVAAQKFPEHAETLLALVIGTTVLFELIGPLSTMIALRQVAHKLDGHT</sequence>
<feature type="transmembrane region" description="Helical" evidence="5">
    <location>
        <begin position="278"/>
        <end position="301"/>
    </location>
</feature>
<evidence type="ECO:0000313" key="7">
    <source>
        <dbReference type="EMBL" id="CUH66100.1"/>
    </source>
</evidence>
<dbReference type="Gene3D" id="1.20.1530.20">
    <property type="match status" value="1"/>
</dbReference>
<gene>
    <name evidence="7" type="ORF">TG4357_02235</name>
</gene>
<dbReference type="PANTHER" id="PTHR43021:SF2">
    <property type="entry name" value="CATION_H+ EXCHANGER DOMAIN-CONTAINING PROTEIN"/>
    <property type="match status" value="1"/>
</dbReference>
<accession>A0A0P1FWS3</accession>
<evidence type="ECO:0000259" key="6">
    <source>
        <dbReference type="Pfam" id="PF00999"/>
    </source>
</evidence>
<evidence type="ECO:0000256" key="3">
    <source>
        <dbReference type="ARBA" id="ARBA00022989"/>
    </source>
</evidence>
<dbReference type="GO" id="GO:0015297">
    <property type="term" value="F:antiporter activity"/>
    <property type="evidence" value="ECO:0007669"/>
    <property type="project" value="InterPro"/>
</dbReference>
<dbReference type="Proteomes" id="UP000051587">
    <property type="component" value="Unassembled WGS sequence"/>
</dbReference>
<feature type="domain" description="Cation/H+ exchanger transmembrane" evidence="6">
    <location>
        <begin position="18"/>
        <end position="384"/>
    </location>
</feature>
<dbReference type="EMBL" id="CYSA01000019">
    <property type="protein sequence ID" value="CUH66100.1"/>
    <property type="molecule type" value="Genomic_DNA"/>
</dbReference>
<feature type="transmembrane region" description="Helical" evidence="5">
    <location>
        <begin position="333"/>
        <end position="351"/>
    </location>
</feature>
<dbReference type="STRING" id="53501.SAMN04488043_108185"/>
<dbReference type="AlphaFoldDB" id="A0A0P1FWS3"/>
<feature type="transmembrane region" description="Helical" evidence="5">
    <location>
        <begin position="6"/>
        <end position="25"/>
    </location>
</feature>
<reference evidence="7 8" key="1">
    <citation type="submission" date="2015-09" db="EMBL/GenBank/DDBJ databases">
        <authorList>
            <consortium name="Swine Surveillance"/>
        </authorList>
    </citation>
    <scope>NUCLEOTIDE SEQUENCE [LARGE SCALE GENOMIC DNA]</scope>
    <source>
        <strain evidence="7 8">CECT 4357</strain>
    </source>
</reference>
<keyword evidence="3 5" id="KW-1133">Transmembrane helix</keyword>
<dbReference type="PANTHER" id="PTHR43021">
    <property type="entry name" value="NA(+)/H(+) ANTIPORTER-RELATED"/>
    <property type="match status" value="1"/>
</dbReference>
<evidence type="ECO:0000313" key="8">
    <source>
        <dbReference type="Proteomes" id="UP000051587"/>
    </source>
</evidence>
<dbReference type="GO" id="GO:1902600">
    <property type="term" value="P:proton transmembrane transport"/>
    <property type="evidence" value="ECO:0007669"/>
    <property type="project" value="InterPro"/>
</dbReference>
<dbReference type="GO" id="GO:0016020">
    <property type="term" value="C:membrane"/>
    <property type="evidence" value="ECO:0007669"/>
    <property type="project" value="UniProtKB-SubCell"/>
</dbReference>
<feature type="transmembrane region" description="Helical" evidence="5">
    <location>
        <begin position="37"/>
        <end position="59"/>
    </location>
</feature>
<dbReference type="InterPro" id="IPR006153">
    <property type="entry name" value="Cation/H_exchanger_TM"/>
</dbReference>
<dbReference type="Pfam" id="PF00999">
    <property type="entry name" value="Na_H_Exchanger"/>
    <property type="match status" value="1"/>
</dbReference>
<evidence type="ECO:0000256" key="2">
    <source>
        <dbReference type="ARBA" id="ARBA00022692"/>
    </source>
</evidence>
<keyword evidence="4 5" id="KW-0472">Membrane</keyword>
<comment type="subcellular location">
    <subcellularLocation>
        <location evidence="1">Membrane</location>
        <topology evidence="1">Multi-pass membrane protein</topology>
    </subcellularLocation>
</comment>